<dbReference type="PANTHER" id="PTHR12110">
    <property type="entry name" value="HYDROXYPYRUVATE ISOMERASE"/>
    <property type="match status" value="1"/>
</dbReference>
<dbReference type="Pfam" id="PF01261">
    <property type="entry name" value="AP_endonuc_2"/>
    <property type="match status" value="1"/>
</dbReference>
<dbReference type="SUPFAM" id="SSF51658">
    <property type="entry name" value="Xylose isomerase-like"/>
    <property type="match status" value="1"/>
</dbReference>
<dbReference type="RefSeq" id="WP_016456903.1">
    <property type="nucleotide sequence ID" value="NZ_KE150269.1"/>
</dbReference>
<dbReference type="Proteomes" id="UP000014417">
    <property type="component" value="Unassembled WGS sequence"/>
</dbReference>
<keyword evidence="3" id="KW-1185">Reference proteome</keyword>
<evidence type="ECO:0000313" key="3">
    <source>
        <dbReference type="Proteomes" id="UP000014417"/>
    </source>
</evidence>
<dbReference type="HOGENOM" id="CLU_050006_2_2_11"/>
<dbReference type="EMBL" id="AGZR01000009">
    <property type="protein sequence ID" value="EPD32528.1"/>
    <property type="molecule type" value="Genomic_DNA"/>
</dbReference>
<dbReference type="InterPro" id="IPR036237">
    <property type="entry name" value="Xyl_isomerase-like_sf"/>
</dbReference>
<name>S2VYB8_9ACTN</name>
<dbReference type="PANTHER" id="PTHR12110:SF53">
    <property type="entry name" value="BLR5974 PROTEIN"/>
    <property type="match status" value="1"/>
</dbReference>
<dbReference type="STRING" id="883161.HMPREF9306_02100"/>
<dbReference type="Gene3D" id="3.20.20.150">
    <property type="entry name" value="Divalent-metal-dependent TIM barrel enzymes"/>
    <property type="match status" value="1"/>
</dbReference>
<dbReference type="OrthoDB" id="9815124at2"/>
<protein>
    <recommendedName>
        <fullName evidence="1">Xylose isomerase-like TIM barrel domain-containing protein</fullName>
    </recommendedName>
</protein>
<evidence type="ECO:0000313" key="2">
    <source>
        <dbReference type="EMBL" id="EPD32528.1"/>
    </source>
</evidence>
<organism evidence="2 3">
    <name type="scientific">Propionimicrobium lymphophilum ACS-093-V-SCH5</name>
    <dbReference type="NCBI Taxonomy" id="883161"/>
    <lineage>
        <taxon>Bacteria</taxon>
        <taxon>Bacillati</taxon>
        <taxon>Actinomycetota</taxon>
        <taxon>Actinomycetes</taxon>
        <taxon>Propionibacteriales</taxon>
        <taxon>Propionibacteriaceae</taxon>
        <taxon>Propionimicrobium</taxon>
    </lineage>
</organism>
<proteinExistence type="predicted"/>
<feature type="domain" description="Xylose isomerase-like TIM barrel" evidence="1">
    <location>
        <begin position="21"/>
        <end position="246"/>
    </location>
</feature>
<gene>
    <name evidence="2" type="ORF">HMPREF9306_02100</name>
</gene>
<dbReference type="InterPro" id="IPR013022">
    <property type="entry name" value="Xyl_isomerase-like_TIM-brl"/>
</dbReference>
<dbReference type="InterPro" id="IPR050312">
    <property type="entry name" value="IolE/XylAMocC-like"/>
</dbReference>
<accession>S2VYB8</accession>
<sequence>MAFTLTGFADEIAHDLGEQIELLNKLDIKHVEFRSAWGTKVLDLDDEELKKAKKMLDENGIKLSSVGSDIGKIKITDPFEDHLKRAVHSVEVAKFFGAPYIRMFSFFMPEGEDPDSYRDEVLSRTREMVKLAEAGGVTMLHENEKDIYGDIPRRVIDLITSIDSPNYRAIFDPANYVQCHVKPFDEAFEQVRPYTDYIHCKDAKADTMKLGVEEVVPCGEGDGQVCEVVAALNEDGYNGFFSIEPHLGQFDAFGGLCGPELWTKAYEALTGIFKEQGIEWN</sequence>
<dbReference type="AlphaFoldDB" id="S2VYB8"/>
<reference evidence="2 3" key="1">
    <citation type="submission" date="2013-04" db="EMBL/GenBank/DDBJ databases">
        <title>The Genome Sequence of Propionimicrobium lymphophilum ACS-093-V-SCH5.</title>
        <authorList>
            <consortium name="The Broad Institute Genomics Platform"/>
            <person name="Earl A."/>
            <person name="Ward D."/>
            <person name="Feldgarden M."/>
            <person name="Gevers D."/>
            <person name="Saerens B."/>
            <person name="Vaneechoutte M."/>
            <person name="Walker B."/>
            <person name="Young S."/>
            <person name="Zeng Q."/>
            <person name="Gargeya S."/>
            <person name="Fitzgerald M."/>
            <person name="Haas B."/>
            <person name="Abouelleil A."/>
            <person name="Allen A.W."/>
            <person name="Alvarado L."/>
            <person name="Arachchi H.M."/>
            <person name="Berlin A.M."/>
            <person name="Chapman S.B."/>
            <person name="Gainer-Dewar J."/>
            <person name="Goldberg J."/>
            <person name="Griggs A."/>
            <person name="Gujja S."/>
            <person name="Hansen M."/>
            <person name="Howarth C."/>
            <person name="Imamovic A."/>
            <person name="Ireland A."/>
            <person name="Larimer J."/>
            <person name="McCowan C."/>
            <person name="Murphy C."/>
            <person name="Pearson M."/>
            <person name="Poon T.W."/>
            <person name="Priest M."/>
            <person name="Roberts A."/>
            <person name="Saif S."/>
            <person name="Shea T."/>
            <person name="Sisk P."/>
            <person name="Sykes S."/>
            <person name="Wortman J."/>
            <person name="Nusbaum C."/>
            <person name="Birren B."/>
        </authorList>
    </citation>
    <scope>NUCLEOTIDE SEQUENCE [LARGE SCALE GENOMIC DNA]</scope>
    <source>
        <strain evidence="2 3">ACS-093-V-SCH5</strain>
    </source>
</reference>
<evidence type="ECO:0000259" key="1">
    <source>
        <dbReference type="Pfam" id="PF01261"/>
    </source>
</evidence>
<comment type="caution">
    <text evidence="2">The sequence shown here is derived from an EMBL/GenBank/DDBJ whole genome shotgun (WGS) entry which is preliminary data.</text>
</comment>
<dbReference type="PATRIC" id="fig|883161.3.peg.2092"/>